<evidence type="ECO:0008006" key="4">
    <source>
        <dbReference type="Google" id="ProtNLM"/>
    </source>
</evidence>
<evidence type="ECO:0000256" key="1">
    <source>
        <dbReference type="SAM" id="MobiDB-lite"/>
    </source>
</evidence>
<feature type="compositionally biased region" description="Low complexity" evidence="1">
    <location>
        <begin position="70"/>
        <end position="93"/>
    </location>
</feature>
<reference evidence="3" key="1">
    <citation type="submission" date="2021-05" db="EMBL/GenBank/DDBJ databases">
        <authorList>
            <person name="Alioto T."/>
            <person name="Alioto T."/>
            <person name="Gomez Garrido J."/>
        </authorList>
    </citation>
    <scope>NUCLEOTIDE SEQUENCE</scope>
</reference>
<evidence type="ECO:0000313" key="3">
    <source>
        <dbReference type="EMBL" id="CAG6679400.1"/>
    </source>
</evidence>
<dbReference type="EMBL" id="HBUF01248907">
    <property type="protein sequence ID" value="CAG6679400.1"/>
    <property type="molecule type" value="Transcribed_RNA"/>
</dbReference>
<evidence type="ECO:0000256" key="2">
    <source>
        <dbReference type="SAM" id="SignalP"/>
    </source>
</evidence>
<protein>
    <recommendedName>
        <fullName evidence="4">Secreted protein</fullName>
    </recommendedName>
</protein>
<dbReference type="AlphaFoldDB" id="A0A8D8X2P0"/>
<feature type="compositionally biased region" description="Acidic residues" evidence="1">
    <location>
        <begin position="111"/>
        <end position="137"/>
    </location>
</feature>
<name>A0A8D8X2P0_9HEMI</name>
<feature type="chain" id="PRO_5034739505" description="Secreted protein" evidence="2">
    <location>
        <begin position="21"/>
        <end position="137"/>
    </location>
</feature>
<sequence length="137" mass="14193">MTKWLLLLSVACMALVIVSARPSSEDKVAASPQSGTPNEVENRRVARKLAISPPAPVKEADDEQSRLGRQVSDATVAQVAAAASPIDAPAVPSGPAAAQPASDTQASPASPDEDEDDDDEDDDDDDEDDDDIGLLGD</sequence>
<feature type="signal peptide" evidence="2">
    <location>
        <begin position="1"/>
        <end position="20"/>
    </location>
</feature>
<proteinExistence type="predicted"/>
<keyword evidence="2" id="KW-0732">Signal</keyword>
<accession>A0A8D8X2P0</accession>
<organism evidence="3">
    <name type="scientific">Cacopsylla melanoneura</name>
    <dbReference type="NCBI Taxonomy" id="428564"/>
    <lineage>
        <taxon>Eukaryota</taxon>
        <taxon>Metazoa</taxon>
        <taxon>Ecdysozoa</taxon>
        <taxon>Arthropoda</taxon>
        <taxon>Hexapoda</taxon>
        <taxon>Insecta</taxon>
        <taxon>Pterygota</taxon>
        <taxon>Neoptera</taxon>
        <taxon>Paraneoptera</taxon>
        <taxon>Hemiptera</taxon>
        <taxon>Sternorrhyncha</taxon>
        <taxon>Psylloidea</taxon>
        <taxon>Psyllidae</taxon>
        <taxon>Psyllinae</taxon>
        <taxon>Cacopsylla</taxon>
    </lineage>
</organism>
<feature type="region of interest" description="Disordered" evidence="1">
    <location>
        <begin position="22"/>
        <end position="137"/>
    </location>
</feature>